<dbReference type="AlphaFoldDB" id="A0A9P7Z8V9"/>
<dbReference type="Proteomes" id="UP000887226">
    <property type="component" value="Unassembled WGS sequence"/>
</dbReference>
<feature type="transmembrane region" description="Helical" evidence="7">
    <location>
        <begin position="184"/>
        <end position="204"/>
    </location>
</feature>
<organism evidence="8 9">
    <name type="scientific">Calycina marina</name>
    <dbReference type="NCBI Taxonomy" id="1763456"/>
    <lineage>
        <taxon>Eukaryota</taxon>
        <taxon>Fungi</taxon>
        <taxon>Dikarya</taxon>
        <taxon>Ascomycota</taxon>
        <taxon>Pezizomycotina</taxon>
        <taxon>Leotiomycetes</taxon>
        <taxon>Helotiales</taxon>
        <taxon>Pezizellaceae</taxon>
        <taxon>Calycina</taxon>
    </lineage>
</organism>
<evidence type="ECO:0000313" key="8">
    <source>
        <dbReference type="EMBL" id="KAG9247733.1"/>
    </source>
</evidence>
<reference evidence="8" key="1">
    <citation type="journal article" date="2021" name="IMA Fungus">
        <title>Genomic characterization of three marine fungi, including Emericellopsis atlantica sp. nov. with signatures of a generalist lifestyle and marine biomass degradation.</title>
        <authorList>
            <person name="Hagestad O.C."/>
            <person name="Hou L."/>
            <person name="Andersen J.H."/>
            <person name="Hansen E.H."/>
            <person name="Altermark B."/>
            <person name="Li C."/>
            <person name="Kuhnert E."/>
            <person name="Cox R.J."/>
            <person name="Crous P.W."/>
            <person name="Spatafora J.W."/>
            <person name="Lail K."/>
            <person name="Amirebrahimi M."/>
            <person name="Lipzen A."/>
            <person name="Pangilinan J."/>
            <person name="Andreopoulos W."/>
            <person name="Hayes R.D."/>
            <person name="Ng V."/>
            <person name="Grigoriev I.V."/>
            <person name="Jackson S.A."/>
            <person name="Sutton T.D.S."/>
            <person name="Dobson A.D.W."/>
            <person name="Rama T."/>
        </authorList>
    </citation>
    <scope>NUCLEOTIDE SEQUENCE</scope>
    <source>
        <strain evidence="8">TRa3180A</strain>
    </source>
</reference>
<evidence type="ECO:0000313" key="9">
    <source>
        <dbReference type="Proteomes" id="UP000887226"/>
    </source>
</evidence>
<feature type="binding site" evidence="6">
    <location>
        <position position="257"/>
    </location>
    <ligand>
        <name>Zn(2+)</name>
        <dbReference type="ChEBI" id="CHEBI:29105"/>
    </ligand>
</feature>
<keyword evidence="5 7" id="KW-0472">Membrane</keyword>
<comment type="subcellular location">
    <subcellularLocation>
        <location evidence="1">Membrane</location>
        <topology evidence="1">Multi-pass membrane protein</topology>
    </subcellularLocation>
</comment>
<comment type="caution">
    <text evidence="8">The sequence shown here is derived from an EMBL/GenBank/DDBJ whole genome shotgun (WGS) entry which is preliminary data.</text>
</comment>
<dbReference type="PANTHER" id="PTHR20855">
    <property type="entry name" value="ADIPOR/PROGESTIN RECEPTOR-RELATED"/>
    <property type="match status" value="1"/>
</dbReference>
<dbReference type="GO" id="GO:0006882">
    <property type="term" value="P:intracellular zinc ion homeostasis"/>
    <property type="evidence" value="ECO:0007669"/>
    <property type="project" value="TreeGrafter"/>
</dbReference>
<keyword evidence="6" id="KW-0479">Metal-binding</keyword>
<proteinExistence type="inferred from homology"/>
<dbReference type="EMBL" id="MU253764">
    <property type="protein sequence ID" value="KAG9247733.1"/>
    <property type="molecule type" value="Genomic_DNA"/>
</dbReference>
<dbReference type="OrthoDB" id="529367at2759"/>
<dbReference type="GO" id="GO:0038023">
    <property type="term" value="F:signaling receptor activity"/>
    <property type="evidence" value="ECO:0007669"/>
    <property type="project" value="TreeGrafter"/>
</dbReference>
<protein>
    <submittedName>
        <fullName evidence="8">Hemolysin-III related-domain-containing protein</fullName>
    </submittedName>
</protein>
<comment type="similarity">
    <text evidence="2">Belongs to the ADIPOR family.</text>
</comment>
<feature type="transmembrane region" description="Helical" evidence="7">
    <location>
        <begin position="125"/>
        <end position="146"/>
    </location>
</feature>
<feature type="binding site" evidence="6">
    <location>
        <position position="253"/>
    </location>
    <ligand>
        <name>Zn(2+)</name>
        <dbReference type="ChEBI" id="CHEBI:29105"/>
    </ligand>
</feature>
<feature type="transmembrane region" description="Helical" evidence="7">
    <location>
        <begin position="255"/>
        <end position="278"/>
    </location>
</feature>
<keyword evidence="4 7" id="KW-1133">Transmembrane helix</keyword>
<keyword evidence="6" id="KW-0862">Zinc</keyword>
<feature type="binding site" evidence="6">
    <location>
        <position position="107"/>
    </location>
    <ligand>
        <name>Zn(2+)</name>
        <dbReference type="ChEBI" id="CHEBI:29105"/>
    </ligand>
</feature>
<evidence type="ECO:0000256" key="1">
    <source>
        <dbReference type="ARBA" id="ARBA00004141"/>
    </source>
</evidence>
<keyword evidence="9" id="KW-1185">Reference proteome</keyword>
<dbReference type="GO" id="GO:0046872">
    <property type="term" value="F:metal ion binding"/>
    <property type="evidence" value="ECO:0007669"/>
    <property type="project" value="UniProtKB-KW"/>
</dbReference>
<keyword evidence="3 7" id="KW-0812">Transmembrane</keyword>
<evidence type="ECO:0000256" key="4">
    <source>
        <dbReference type="ARBA" id="ARBA00022989"/>
    </source>
</evidence>
<dbReference type="GO" id="GO:0016020">
    <property type="term" value="C:membrane"/>
    <property type="evidence" value="ECO:0007669"/>
    <property type="project" value="UniProtKB-SubCell"/>
</dbReference>
<evidence type="ECO:0000256" key="2">
    <source>
        <dbReference type="ARBA" id="ARBA00007018"/>
    </source>
</evidence>
<dbReference type="PANTHER" id="PTHR20855:SF52">
    <property type="entry name" value="ADIPONECTIN RECEPTOR PROTEIN"/>
    <property type="match status" value="1"/>
</dbReference>
<sequence>MSHSRKRAPPRPSVSETALRRIGYNKPSPGWPAGKDSPVDRILLLTWHELLNIYSHLFGGVLFAILPFYVYSTAYPRYSNAQLGDIVVFSTFFFGVAVCFFLSASFHTFANHSEAVAALGNQLDYMGVVVLMWGSTIPSVYYGFYCDPELQKLYWSVVSVLAIACITTTLNPRFRHPQLRPYRAAMYSGLGLSAIVFIIHGLVLHGWELQNRRMSLGWMGLMGALNLIGAAAYAARIPERWYPLRHDIYGSSHQILHFMVVFAGLTHMVGLMSAFDYLHTQISPCV</sequence>
<dbReference type="InterPro" id="IPR004254">
    <property type="entry name" value="AdipoR/HlyIII-related"/>
</dbReference>
<feature type="transmembrane region" description="Helical" evidence="7">
    <location>
        <begin position="153"/>
        <end position="172"/>
    </location>
</feature>
<feature type="transmembrane region" description="Helical" evidence="7">
    <location>
        <begin position="216"/>
        <end position="235"/>
    </location>
</feature>
<feature type="transmembrane region" description="Helical" evidence="7">
    <location>
        <begin position="53"/>
        <end position="71"/>
    </location>
</feature>
<evidence type="ECO:0000256" key="7">
    <source>
        <dbReference type="SAM" id="Phobius"/>
    </source>
</evidence>
<feature type="transmembrane region" description="Helical" evidence="7">
    <location>
        <begin position="83"/>
        <end position="105"/>
    </location>
</feature>
<gene>
    <name evidence="8" type="ORF">BJ878DRAFT_414262</name>
</gene>
<evidence type="ECO:0000256" key="6">
    <source>
        <dbReference type="PIRSR" id="PIRSR604254-1"/>
    </source>
</evidence>
<accession>A0A9P7Z8V9</accession>
<evidence type="ECO:0000256" key="3">
    <source>
        <dbReference type="ARBA" id="ARBA00022692"/>
    </source>
</evidence>
<name>A0A9P7Z8V9_9HELO</name>
<evidence type="ECO:0000256" key="5">
    <source>
        <dbReference type="ARBA" id="ARBA00023136"/>
    </source>
</evidence>
<dbReference type="Pfam" id="PF03006">
    <property type="entry name" value="HlyIII"/>
    <property type="match status" value="1"/>
</dbReference>